<proteinExistence type="predicted"/>
<dbReference type="Proteomes" id="UP001595880">
    <property type="component" value="Unassembled WGS sequence"/>
</dbReference>
<evidence type="ECO:0000313" key="2">
    <source>
        <dbReference type="EMBL" id="MFC4388028.1"/>
    </source>
</evidence>
<dbReference type="EMBL" id="JBHSDV010000002">
    <property type="protein sequence ID" value="MFC4388028.1"/>
    <property type="molecule type" value="Genomic_DNA"/>
</dbReference>
<keyword evidence="1" id="KW-0812">Transmembrane</keyword>
<feature type="transmembrane region" description="Helical" evidence="1">
    <location>
        <begin position="12"/>
        <end position="33"/>
    </location>
</feature>
<gene>
    <name evidence="2" type="ORF">ACFOZ1_09435</name>
</gene>
<protein>
    <recommendedName>
        <fullName evidence="4">DUF4234 domain-containing protein</fullName>
    </recommendedName>
</protein>
<sequence length="146" mass="17333">MKKDTTQDFKKRNLFIVVLLSIVTFGIYIGYWFLSTKPAFQFVKEKNEIPFKWWVVATIYLSLSLVISVISEFILSLYGLYVLDSIDLICAYLFIALLYYSIFRIKEVLEDADSEIEFNSYLLFFFHIWYIQYKLNKHSSRGLQNG</sequence>
<evidence type="ECO:0000256" key="1">
    <source>
        <dbReference type="SAM" id="Phobius"/>
    </source>
</evidence>
<keyword evidence="1" id="KW-0472">Membrane</keyword>
<feature type="transmembrane region" description="Helical" evidence="1">
    <location>
        <begin position="118"/>
        <end position="135"/>
    </location>
</feature>
<accession>A0ABV8VU60</accession>
<reference evidence="3" key="1">
    <citation type="journal article" date="2019" name="Int. J. Syst. Evol. Microbiol.">
        <title>The Global Catalogue of Microorganisms (GCM) 10K type strain sequencing project: providing services to taxonomists for standard genome sequencing and annotation.</title>
        <authorList>
            <consortium name="The Broad Institute Genomics Platform"/>
            <consortium name="The Broad Institute Genome Sequencing Center for Infectious Disease"/>
            <person name="Wu L."/>
            <person name="Ma J."/>
        </authorList>
    </citation>
    <scope>NUCLEOTIDE SEQUENCE [LARGE SCALE GENOMIC DNA]</scope>
    <source>
        <strain evidence="3">KACC 14058</strain>
    </source>
</reference>
<comment type="caution">
    <text evidence="2">The sequence shown here is derived from an EMBL/GenBank/DDBJ whole genome shotgun (WGS) entry which is preliminary data.</text>
</comment>
<dbReference type="RefSeq" id="WP_390198745.1">
    <property type="nucleotide sequence ID" value="NZ_JBHSDV010000002.1"/>
</dbReference>
<evidence type="ECO:0000313" key="3">
    <source>
        <dbReference type="Proteomes" id="UP001595880"/>
    </source>
</evidence>
<organism evidence="2 3">
    <name type="scientific">Gracilibacillus marinus</name>
    <dbReference type="NCBI Taxonomy" id="630535"/>
    <lineage>
        <taxon>Bacteria</taxon>
        <taxon>Bacillati</taxon>
        <taxon>Bacillota</taxon>
        <taxon>Bacilli</taxon>
        <taxon>Bacillales</taxon>
        <taxon>Bacillaceae</taxon>
        <taxon>Gracilibacillus</taxon>
    </lineage>
</organism>
<name>A0ABV8VU60_9BACI</name>
<evidence type="ECO:0008006" key="4">
    <source>
        <dbReference type="Google" id="ProtNLM"/>
    </source>
</evidence>
<feature type="transmembrane region" description="Helical" evidence="1">
    <location>
        <begin position="53"/>
        <end position="75"/>
    </location>
</feature>
<keyword evidence="1" id="KW-1133">Transmembrane helix</keyword>
<feature type="transmembrane region" description="Helical" evidence="1">
    <location>
        <begin position="82"/>
        <end position="103"/>
    </location>
</feature>
<keyword evidence="3" id="KW-1185">Reference proteome</keyword>